<feature type="transmembrane region" description="Helical" evidence="1">
    <location>
        <begin position="12"/>
        <end position="36"/>
    </location>
</feature>
<dbReference type="PATRIC" id="fig|458.5.peg.2255"/>
<gene>
    <name evidence="2" type="ORF">Lrub_2164</name>
</gene>
<comment type="caution">
    <text evidence="2">The sequence shown here is derived from an EMBL/GenBank/DDBJ whole genome shotgun (WGS) entry which is preliminary data.</text>
</comment>
<evidence type="ECO:0008006" key="4">
    <source>
        <dbReference type="Google" id="ProtNLM"/>
    </source>
</evidence>
<dbReference type="OrthoDB" id="5652645at2"/>
<feature type="transmembrane region" description="Helical" evidence="1">
    <location>
        <begin position="162"/>
        <end position="184"/>
    </location>
</feature>
<organism evidence="2 3">
    <name type="scientific">Legionella rubrilucens</name>
    <dbReference type="NCBI Taxonomy" id="458"/>
    <lineage>
        <taxon>Bacteria</taxon>
        <taxon>Pseudomonadati</taxon>
        <taxon>Pseudomonadota</taxon>
        <taxon>Gammaproteobacteria</taxon>
        <taxon>Legionellales</taxon>
        <taxon>Legionellaceae</taxon>
        <taxon>Legionella</taxon>
    </lineage>
</organism>
<dbReference type="STRING" id="458.Lrub_2164"/>
<dbReference type="EMBL" id="LNYT01000020">
    <property type="protein sequence ID" value="KTD47242.1"/>
    <property type="molecule type" value="Genomic_DNA"/>
</dbReference>
<evidence type="ECO:0000256" key="1">
    <source>
        <dbReference type="SAM" id="Phobius"/>
    </source>
</evidence>
<name>A0A0W0XRQ3_9GAMM</name>
<dbReference type="AlphaFoldDB" id="A0A0W0XRQ3"/>
<sequence>MRQKKRYLSWSAIFAGAVAGVGLNFLLNLLSLGLGISSFSIDSEGNTFFSFAGFLCFCLAAILAMFSTGWIAGKLTPVVVKARAFGLLIGFIAWSMLLIMTIILITNMIQYAAFHSNFTSNLVAIKLTNDAPMLTETVADTRRKSPLHINIETRRKVLTLNAFLTFVLFFIGSLSGCVGGFLGYTRSPETNSPMGDSP</sequence>
<protein>
    <recommendedName>
        <fullName evidence="4">Transmembrane protein</fullName>
    </recommendedName>
</protein>
<keyword evidence="1" id="KW-1133">Transmembrane helix</keyword>
<keyword evidence="3" id="KW-1185">Reference proteome</keyword>
<proteinExistence type="predicted"/>
<feature type="transmembrane region" description="Helical" evidence="1">
    <location>
        <begin position="48"/>
        <end position="72"/>
    </location>
</feature>
<reference evidence="2 3" key="1">
    <citation type="submission" date="2015-11" db="EMBL/GenBank/DDBJ databases">
        <title>Genomic analysis of 38 Legionella species identifies large and diverse effector repertoires.</title>
        <authorList>
            <person name="Burstein D."/>
            <person name="Amaro F."/>
            <person name="Zusman T."/>
            <person name="Lifshitz Z."/>
            <person name="Cohen O."/>
            <person name="Gilbert J.A."/>
            <person name="Pupko T."/>
            <person name="Shuman H.A."/>
            <person name="Segal G."/>
        </authorList>
    </citation>
    <scope>NUCLEOTIDE SEQUENCE [LARGE SCALE GENOMIC DNA]</scope>
    <source>
        <strain evidence="2 3">WA-270A-C2</strain>
    </source>
</reference>
<keyword evidence="1" id="KW-0812">Transmembrane</keyword>
<dbReference type="RefSeq" id="WP_058532135.1">
    <property type="nucleotide sequence ID" value="NZ_CAAAIN010000002.1"/>
</dbReference>
<keyword evidence="1" id="KW-0472">Membrane</keyword>
<feature type="transmembrane region" description="Helical" evidence="1">
    <location>
        <begin position="84"/>
        <end position="109"/>
    </location>
</feature>
<evidence type="ECO:0000313" key="3">
    <source>
        <dbReference type="Proteomes" id="UP000054608"/>
    </source>
</evidence>
<accession>A0A0W0XRQ3</accession>
<evidence type="ECO:0000313" key="2">
    <source>
        <dbReference type="EMBL" id="KTD47242.1"/>
    </source>
</evidence>
<dbReference type="Proteomes" id="UP000054608">
    <property type="component" value="Unassembled WGS sequence"/>
</dbReference>